<evidence type="ECO:0000313" key="3">
    <source>
        <dbReference type="EMBL" id="SEG46963.1"/>
    </source>
</evidence>
<dbReference type="Proteomes" id="UP000236736">
    <property type="component" value="Unassembled WGS sequence"/>
</dbReference>
<evidence type="ECO:0000256" key="2">
    <source>
        <dbReference type="SAM" id="Phobius"/>
    </source>
</evidence>
<evidence type="ECO:0000256" key="1">
    <source>
        <dbReference type="SAM" id="MobiDB-lite"/>
    </source>
</evidence>
<dbReference type="EMBL" id="FNVR01000043">
    <property type="protein sequence ID" value="SEG46963.1"/>
    <property type="molecule type" value="Genomic_DNA"/>
</dbReference>
<evidence type="ECO:0000313" key="4">
    <source>
        <dbReference type="Proteomes" id="UP000236736"/>
    </source>
</evidence>
<name>A0A1H6ADZ7_9BACT</name>
<dbReference type="AlphaFoldDB" id="A0A1H6ADZ7"/>
<dbReference type="STRING" id="1120964.GCA_001313265_07287"/>
<keyword evidence="4" id="KW-1185">Reference proteome</keyword>
<protein>
    <submittedName>
        <fullName evidence="3">Uncharacterized protein</fullName>
    </submittedName>
</protein>
<proteinExistence type="predicted"/>
<accession>A0A1H6ADZ7</accession>
<keyword evidence="2" id="KW-1133">Transmembrane helix</keyword>
<reference evidence="4" key="1">
    <citation type="submission" date="2016-10" db="EMBL/GenBank/DDBJ databases">
        <authorList>
            <person name="Varghese N."/>
            <person name="Submissions S."/>
        </authorList>
    </citation>
    <scope>NUCLEOTIDE SEQUENCE [LARGE SCALE GENOMIC DNA]</scope>
    <source>
        <strain evidence="4">DSM 17298</strain>
    </source>
</reference>
<sequence>MAKTTEQFDQHFREKLDGHREKPSALAWERLESQLPKESKSTFGIWWAIAASVTALLVAGYAFWPREEGLAEEKPVAEKTEFPIETPTEKSTESNIEDFQKPSENNVSKTEIESTSKIENLQNQPKVAPKTTEKTKPTPAPASIQVPKNLVAEAETEPIQTPIAVAIPELKTEEIQVDLPELKVPEIEKMTAQTAESTSEEPLYRVSIYSNGVKKGEPQEKNLITELGKTVGQVEGLLSKVDDGLISLQDKKDNLFASLTSRKNQADEKP</sequence>
<dbReference type="OrthoDB" id="826165at2"/>
<gene>
    <name evidence="3" type="ORF">SAMN03080598_04084</name>
</gene>
<feature type="compositionally biased region" description="Basic and acidic residues" evidence="1">
    <location>
        <begin position="72"/>
        <end position="92"/>
    </location>
</feature>
<keyword evidence="2" id="KW-0812">Transmembrane</keyword>
<feature type="region of interest" description="Disordered" evidence="1">
    <location>
        <begin position="1"/>
        <end position="20"/>
    </location>
</feature>
<organism evidence="3 4">
    <name type="scientific">Algoriphagus boritolerans DSM 17298 = JCM 18970</name>
    <dbReference type="NCBI Taxonomy" id="1120964"/>
    <lineage>
        <taxon>Bacteria</taxon>
        <taxon>Pseudomonadati</taxon>
        <taxon>Bacteroidota</taxon>
        <taxon>Cytophagia</taxon>
        <taxon>Cytophagales</taxon>
        <taxon>Cyclobacteriaceae</taxon>
        <taxon>Algoriphagus</taxon>
    </lineage>
</organism>
<keyword evidence="2" id="KW-0472">Membrane</keyword>
<feature type="transmembrane region" description="Helical" evidence="2">
    <location>
        <begin position="45"/>
        <end position="64"/>
    </location>
</feature>
<dbReference type="RefSeq" id="WP_103926633.1">
    <property type="nucleotide sequence ID" value="NZ_FNVR01000043.1"/>
</dbReference>
<feature type="region of interest" description="Disordered" evidence="1">
    <location>
        <begin position="72"/>
        <end position="146"/>
    </location>
</feature>